<dbReference type="InterPro" id="IPR005046">
    <property type="entry name" value="DUF285"/>
</dbReference>
<feature type="domain" description="MucBP" evidence="5">
    <location>
        <begin position="456"/>
        <end position="517"/>
    </location>
</feature>
<evidence type="ECO:0000313" key="6">
    <source>
        <dbReference type="EMBL" id="KRL98266.1"/>
    </source>
</evidence>
<dbReference type="InterPro" id="IPR009459">
    <property type="entry name" value="MucBP_dom"/>
</dbReference>
<keyword evidence="4" id="KW-0812">Transmembrane</keyword>
<keyword evidence="7" id="KW-1185">Reference proteome</keyword>
<accession>A0A0R1V3B0</accession>
<feature type="compositionally biased region" description="Pro residues" evidence="3">
    <location>
        <begin position="677"/>
        <end position="703"/>
    </location>
</feature>
<dbReference type="PANTHER" id="PTHR24373">
    <property type="entry name" value="SLIT RELATED LEUCINE-RICH REPEAT NEURONAL PROTEIN"/>
    <property type="match status" value="1"/>
</dbReference>
<dbReference type="NCBIfam" id="TIGR01167">
    <property type="entry name" value="LPXTG_anchor"/>
    <property type="match status" value="1"/>
</dbReference>
<dbReference type="PATRIC" id="fig|1423753.3.peg.69"/>
<dbReference type="Gene3D" id="3.10.20.320">
    <property type="entry name" value="Putative peptidoglycan bound protein (lpxtg motif)"/>
    <property type="match status" value="3"/>
</dbReference>
<dbReference type="Gene3D" id="3.80.10.10">
    <property type="entry name" value="Ribonuclease Inhibitor"/>
    <property type="match status" value="2"/>
</dbReference>
<keyword evidence="4" id="KW-0472">Membrane</keyword>
<gene>
    <name evidence="6" type="ORF">FD28_GL000065</name>
</gene>
<organism evidence="6 7">
    <name type="scientific">Levilactobacillus hammesii DSM 16381</name>
    <dbReference type="NCBI Taxonomy" id="1423753"/>
    <lineage>
        <taxon>Bacteria</taxon>
        <taxon>Bacillati</taxon>
        <taxon>Bacillota</taxon>
        <taxon>Bacilli</taxon>
        <taxon>Lactobacillales</taxon>
        <taxon>Lactobacillaceae</taxon>
        <taxon>Levilactobacillus</taxon>
    </lineage>
</organism>
<evidence type="ECO:0000313" key="7">
    <source>
        <dbReference type="Proteomes" id="UP000051580"/>
    </source>
</evidence>
<dbReference type="Pfam" id="PF06458">
    <property type="entry name" value="MucBP"/>
    <property type="match status" value="3"/>
</dbReference>
<protein>
    <recommendedName>
        <fullName evidence="5">MucBP domain-containing protein</fullName>
    </recommendedName>
</protein>
<evidence type="ECO:0000256" key="2">
    <source>
        <dbReference type="ARBA" id="ARBA00022737"/>
    </source>
</evidence>
<feature type="region of interest" description="Disordered" evidence="3">
    <location>
        <begin position="665"/>
        <end position="761"/>
    </location>
</feature>
<dbReference type="PANTHER" id="PTHR24373:SF275">
    <property type="entry name" value="TIR DOMAIN-CONTAINING PROTEIN"/>
    <property type="match status" value="1"/>
</dbReference>
<evidence type="ECO:0000256" key="3">
    <source>
        <dbReference type="SAM" id="MobiDB-lite"/>
    </source>
</evidence>
<dbReference type="EMBL" id="AZFS01000006">
    <property type="protein sequence ID" value="KRL98266.1"/>
    <property type="molecule type" value="Genomic_DNA"/>
</dbReference>
<feature type="transmembrane region" description="Helical" evidence="4">
    <location>
        <begin position="764"/>
        <end position="784"/>
    </location>
</feature>
<evidence type="ECO:0000259" key="5">
    <source>
        <dbReference type="Pfam" id="PF06458"/>
    </source>
</evidence>
<dbReference type="AlphaFoldDB" id="A0A0R1V3B0"/>
<keyword evidence="2" id="KW-0677">Repeat</keyword>
<dbReference type="InterPro" id="IPR050328">
    <property type="entry name" value="Dev_Immune_Receptor"/>
</dbReference>
<feature type="domain" description="MucBP" evidence="5">
    <location>
        <begin position="527"/>
        <end position="589"/>
    </location>
</feature>
<proteinExistence type="predicted"/>
<keyword evidence="4" id="KW-1133">Transmembrane helix</keyword>
<dbReference type="SUPFAM" id="SSF52058">
    <property type="entry name" value="L domain-like"/>
    <property type="match status" value="1"/>
</dbReference>
<name>A0A0R1V3B0_9LACO</name>
<dbReference type="InterPro" id="IPR011889">
    <property type="entry name" value="Liste_lipo_26"/>
</dbReference>
<reference evidence="6 7" key="1">
    <citation type="journal article" date="2015" name="Genome Announc.">
        <title>Expanding the biotechnology potential of lactobacilli through comparative genomics of 213 strains and associated genera.</title>
        <authorList>
            <person name="Sun Z."/>
            <person name="Harris H.M."/>
            <person name="McCann A."/>
            <person name="Guo C."/>
            <person name="Argimon S."/>
            <person name="Zhang W."/>
            <person name="Yang X."/>
            <person name="Jeffery I.B."/>
            <person name="Cooney J.C."/>
            <person name="Kagawa T.F."/>
            <person name="Liu W."/>
            <person name="Song Y."/>
            <person name="Salvetti E."/>
            <person name="Wrobel A."/>
            <person name="Rasinkangas P."/>
            <person name="Parkhill J."/>
            <person name="Rea M.C."/>
            <person name="O'Sullivan O."/>
            <person name="Ritari J."/>
            <person name="Douillard F.P."/>
            <person name="Paul Ross R."/>
            <person name="Yang R."/>
            <person name="Briner A.E."/>
            <person name="Felis G.E."/>
            <person name="de Vos W.M."/>
            <person name="Barrangou R."/>
            <person name="Klaenhammer T.R."/>
            <person name="Caufield P.W."/>
            <person name="Cui Y."/>
            <person name="Zhang H."/>
            <person name="O'Toole P.W."/>
        </authorList>
    </citation>
    <scope>NUCLEOTIDE SEQUENCE [LARGE SCALE GENOMIC DNA]</scope>
    <source>
        <strain evidence="6 7">DSM 16381</strain>
    </source>
</reference>
<dbReference type="Proteomes" id="UP000051580">
    <property type="component" value="Unassembled WGS sequence"/>
</dbReference>
<evidence type="ECO:0000256" key="1">
    <source>
        <dbReference type="ARBA" id="ARBA00022729"/>
    </source>
</evidence>
<evidence type="ECO:0000256" key="4">
    <source>
        <dbReference type="SAM" id="Phobius"/>
    </source>
</evidence>
<dbReference type="Pfam" id="PF03382">
    <property type="entry name" value="DUF285"/>
    <property type="match status" value="1"/>
</dbReference>
<keyword evidence="1" id="KW-0732">Signal</keyword>
<sequence length="791" mass="87677">MDSSVITGQTGTCKWTLQDGVLKIGAGNFAQNGDWLKYKAQIQEIQFTGRVVFPEASFNLFSNLPNLERFLGTENVDTSQVTNMGRMFEGDKKLTTLDLRTWDVSHVWAMPNLFERTSNLRTLHIETWDTSAVTWANYMFSDCGVESLDLSQWNVSQVTEMNSLFYGMSNLRKLDLSGWQTDKVTSMQWMFCEDSRLTDLRLGPKWNTSQVTNMNAMFSGSGLRSLDLRSWDVSRVTNMSQMFWRCSNLNTLNVAGWQTGNVTNMAMMFRKVPAAELAISDWDVSHVTRMEQMLAETRAEVLDVQNWDVRNVVNFEQMFAASNARHIRVGGWQTSSAGSMQKLFYKSNASELDLSGFDMSHLDYQGSGNGYWGDGRVELMLNTMPNLSLLRLGPKTQLKDANGYTVSLDESHDNWQAVGKGTIERPQGAVFTGKQLAATYNAAMADTYVPEVKAAPVTVNYRDLATNEEIQLTTQISGAIDDEFKIDTTVPGYRYQKADGPLTGTFQKEPQEVTLYYLKTAADLGSVTFRFVNDAGQDLLPEETQIGKIGQSYVIAPPKIPGYHLHLESPLPSQGIFTAEAQTLTFLYRQLGQVNVVYVDESGRKIADSRNFEGEYGTAYRLEHFLKGLDSELAGYTFVKSMGPLPGVYGPGITRVGLVFKKNIVVTPNPDPDPDPDPNPGPNPTPDPDPAPTPDPNPGPGITPPTTGKPDEEDNGGAGDLIQNENAGQGDHAVKPQSVHGSSYSQKPERTKHQQKLPATGDSWQNMAAALGVILLAGLGLWGYRQRSRRK</sequence>
<dbReference type="InterPro" id="IPR032675">
    <property type="entry name" value="LRR_dom_sf"/>
</dbReference>
<dbReference type="RefSeq" id="WP_057731455.1">
    <property type="nucleotide sequence ID" value="NZ_AZFS01000006.1"/>
</dbReference>
<feature type="domain" description="MucBP" evidence="5">
    <location>
        <begin position="593"/>
        <end position="650"/>
    </location>
</feature>
<comment type="caution">
    <text evidence="6">The sequence shown here is derived from an EMBL/GenBank/DDBJ whole genome shotgun (WGS) entry which is preliminary data.</text>
</comment>
<dbReference type="NCBIfam" id="TIGR02167">
    <property type="entry name" value="Liste_lipo_26"/>
    <property type="match status" value="5"/>
</dbReference>